<organism evidence="1 2">
    <name type="scientific">Panaeolus cyanescens</name>
    <dbReference type="NCBI Taxonomy" id="181874"/>
    <lineage>
        <taxon>Eukaryota</taxon>
        <taxon>Fungi</taxon>
        <taxon>Dikarya</taxon>
        <taxon>Basidiomycota</taxon>
        <taxon>Agaricomycotina</taxon>
        <taxon>Agaricomycetes</taxon>
        <taxon>Agaricomycetidae</taxon>
        <taxon>Agaricales</taxon>
        <taxon>Agaricineae</taxon>
        <taxon>Galeropsidaceae</taxon>
        <taxon>Panaeolus</taxon>
    </lineage>
</organism>
<comment type="caution">
    <text evidence="1">The sequence shown here is derived from an EMBL/GenBank/DDBJ whole genome shotgun (WGS) entry which is preliminary data.</text>
</comment>
<dbReference type="Proteomes" id="UP000284842">
    <property type="component" value="Unassembled WGS sequence"/>
</dbReference>
<accession>A0A409YF43</accession>
<evidence type="ECO:0000313" key="2">
    <source>
        <dbReference type="Proteomes" id="UP000284842"/>
    </source>
</evidence>
<reference evidence="1 2" key="1">
    <citation type="journal article" date="2018" name="Evol. Lett.">
        <title>Horizontal gene cluster transfer increased hallucinogenic mushroom diversity.</title>
        <authorList>
            <person name="Reynolds H.T."/>
            <person name="Vijayakumar V."/>
            <person name="Gluck-Thaler E."/>
            <person name="Korotkin H.B."/>
            <person name="Matheny P.B."/>
            <person name="Slot J.C."/>
        </authorList>
    </citation>
    <scope>NUCLEOTIDE SEQUENCE [LARGE SCALE GENOMIC DNA]</scope>
    <source>
        <strain evidence="1 2">2629</strain>
    </source>
</reference>
<evidence type="ECO:0000313" key="1">
    <source>
        <dbReference type="EMBL" id="PPR01620.1"/>
    </source>
</evidence>
<gene>
    <name evidence="1" type="ORF">CVT24_005847</name>
</gene>
<keyword evidence="2" id="KW-1185">Reference proteome</keyword>
<sequence>MPHTSWRSDFQPNHFPTSAVRDRFFTISTKCSYPIANLRLHEVWSHLVAPRILTSINSHTLKYSALKTPTVRFPERALADKRQSGEVHPHRKGNQHTASSTLFVVYLAPSRRTTDSSLLDSPEWFLHAVCLLMVVDENDKGTYGPVVVQIGVPPDTSTPAALRDATPDILRILEDAQVIDTVVRGMWGCGKVVKSQGILIQQYKSLDNVEVTDAAFCTFAPVI</sequence>
<protein>
    <submittedName>
        <fullName evidence="1">Uncharacterized protein</fullName>
    </submittedName>
</protein>
<dbReference type="AlphaFoldDB" id="A0A409YF43"/>
<dbReference type="EMBL" id="NHTK01001231">
    <property type="protein sequence ID" value="PPR01620.1"/>
    <property type="molecule type" value="Genomic_DNA"/>
</dbReference>
<proteinExistence type="predicted"/>
<dbReference type="InParanoid" id="A0A409YF43"/>
<dbReference type="OrthoDB" id="3364808at2759"/>
<name>A0A409YF43_9AGAR</name>